<dbReference type="InterPro" id="IPR036291">
    <property type="entry name" value="NAD(P)-bd_dom_sf"/>
</dbReference>
<dbReference type="PANTHER" id="PTHR14239">
    <property type="entry name" value="DUDULIN-RELATED"/>
    <property type="match status" value="1"/>
</dbReference>
<feature type="compositionally biased region" description="Polar residues" evidence="2">
    <location>
        <begin position="220"/>
        <end position="231"/>
    </location>
</feature>
<feature type="domain" description="Pyrroline-5-carboxylate reductase catalytic N-terminal" evidence="3">
    <location>
        <begin position="2"/>
        <end position="93"/>
    </location>
</feature>
<comment type="caution">
    <text evidence="4">The sequence shown here is derived from an EMBL/GenBank/DDBJ whole genome shotgun (WGS) entry which is preliminary data.</text>
</comment>
<organism evidence="4 5">
    <name type="scientific">Acidisoma silvae</name>
    <dbReference type="NCBI Taxonomy" id="2802396"/>
    <lineage>
        <taxon>Bacteria</taxon>
        <taxon>Pseudomonadati</taxon>
        <taxon>Pseudomonadota</taxon>
        <taxon>Alphaproteobacteria</taxon>
        <taxon>Acetobacterales</taxon>
        <taxon>Acidocellaceae</taxon>
        <taxon>Acidisoma</taxon>
    </lineage>
</organism>
<keyword evidence="5" id="KW-1185">Reference proteome</keyword>
<dbReference type="RefSeq" id="WP_227323454.1">
    <property type="nucleotide sequence ID" value="NZ_JAESVB010000018.1"/>
</dbReference>
<feature type="region of interest" description="Disordered" evidence="2">
    <location>
        <begin position="211"/>
        <end position="231"/>
    </location>
</feature>
<gene>
    <name evidence="4" type="ORF">ASILVAE211_21600</name>
</gene>
<dbReference type="EMBL" id="JAESVB010000018">
    <property type="protein sequence ID" value="MCB8877805.1"/>
    <property type="molecule type" value="Genomic_DNA"/>
</dbReference>
<dbReference type="Proteomes" id="UP000708298">
    <property type="component" value="Unassembled WGS sequence"/>
</dbReference>
<evidence type="ECO:0000259" key="3">
    <source>
        <dbReference type="Pfam" id="PF03807"/>
    </source>
</evidence>
<dbReference type="Gene3D" id="3.40.50.720">
    <property type="entry name" value="NAD(P)-binding Rossmann-like Domain"/>
    <property type="match status" value="1"/>
</dbReference>
<dbReference type="InterPro" id="IPR051267">
    <property type="entry name" value="STEAP_metalloreductase"/>
</dbReference>
<reference evidence="4" key="2">
    <citation type="submission" date="2021-01" db="EMBL/GenBank/DDBJ databases">
        <authorList>
            <person name="Mieszkin S."/>
            <person name="Pouder E."/>
            <person name="Alain K."/>
        </authorList>
    </citation>
    <scope>NUCLEOTIDE SEQUENCE</scope>
    <source>
        <strain evidence="4">HW T2.11</strain>
    </source>
</reference>
<dbReference type="AlphaFoldDB" id="A0A963YWX0"/>
<keyword evidence="1" id="KW-0560">Oxidoreductase</keyword>
<reference evidence="4" key="1">
    <citation type="journal article" date="2021" name="Microorganisms">
        <title>Acidisoma silvae sp. nov. and Acidisomacellulosilytica sp. nov., Two Acidophilic Bacteria Isolated from Decaying Wood, Hydrolyzing Cellulose and Producing Poly-3-hydroxybutyrate.</title>
        <authorList>
            <person name="Mieszkin S."/>
            <person name="Pouder E."/>
            <person name="Uroz S."/>
            <person name="Simon-Colin C."/>
            <person name="Alain K."/>
        </authorList>
    </citation>
    <scope>NUCLEOTIDE SEQUENCE</scope>
    <source>
        <strain evidence="4">HW T2.11</strain>
    </source>
</reference>
<dbReference type="InterPro" id="IPR028939">
    <property type="entry name" value="P5C_Rdtase_cat_N"/>
</dbReference>
<evidence type="ECO:0000256" key="2">
    <source>
        <dbReference type="SAM" id="MobiDB-lite"/>
    </source>
</evidence>
<protein>
    <submittedName>
        <fullName evidence="4">NAD(P)-binding domain-containing protein</fullName>
    </submittedName>
</protein>
<evidence type="ECO:0000256" key="1">
    <source>
        <dbReference type="ARBA" id="ARBA00023002"/>
    </source>
</evidence>
<evidence type="ECO:0000313" key="4">
    <source>
        <dbReference type="EMBL" id="MCB8877805.1"/>
    </source>
</evidence>
<name>A0A963YWX0_9PROT</name>
<proteinExistence type="predicted"/>
<dbReference type="SUPFAM" id="SSF51735">
    <property type="entry name" value="NAD(P)-binding Rossmann-fold domains"/>
    <property type="match status" value="1"/>
</dbReference>
<dbReference type="GO" id="GO:0016491">
    <property type="term" value="F:oxidoreductase activity"/>
    <property type="evidence" value="ECO:0007669"/>
    <property type="project" value="UniProtKB-KW"/>
</dbReference>
<accession>A0A963YWX0</accession>
<evidence type="ECO:0000313" key="5">
    <source>
        <dbReference type="Proteomes" id="UP000708298"/>
    </source>
</evidence>
<sequence>MKIGIIGSGQIGGTLTRQFRLAKHDVSVANTRGPASLAALLEETGAFGISLNDVVKGQDIAVIAVPTKSIPDLPSNLFAHASQNLVVIDASNYYPQQRDGYIGGIEGGLTESAWVEQQIGRPVVKAFNTIIARHLLERGKPASVPGRIALAIAGDNPAAKRTVAHLIDQIGFDAVDAGPIAESWRQQPGSPGYLKDGDAYNVQSNLSQAENLRAPEWRATPNSPGTYNAPA</sequence>
<dbReference type="Pfam" id="PF03807">
    <property type="entry name" value="F420_oxidored"/>
    <property type="match status" value="1"/>
</dbReference>